<keyword evidence="1" id="KW-0812">Transmembrane</keyword>
<feature type="transmembrane region" description="Helical" evidence="1">
    <location>
        <begin position="7"/>
        <end position="26"/>
    </location>
</feature>
<keyword evidence="1" id="KW-1133">Transmembrane helix</keyword>
<feature type="transmembrane region" description="Helical" evidence="1">
    <location>
        <begin position="32"/>
        <end position="51"/>
    </location>
</feature>
<organism evidence="2 3">
    <name type="scientific">Candidatus Parabacteroides intestinipullorum</name>
    <dbReference type="NCBI Taxonomy" id="2838723"/>
    <lineage>
        <taxon>Bacteria</taxon>
        <taxon>Pseudomonadati</taxon>
        <taxon>Bacteroidota</taxon>
        <taxon>Bacteroidia</taxon>
        <taxon>Bacteroidales</taxon>
        <taxon>Tannerellaceae</taxon>
        <taxon>Parabacteroides</taxon>
    </lineage>
</organism>
<reference evidence="2" key="2">
    <citation type="submission" date="2021-04" db="EMBL/GenBank/DDBJ databases">
        <authorList>
            <person name="Gilroy R."/>
        </authorList>
    </citation>
    <scope>NUCLEOTIDE SEQUENCE</scope>
    <source>
        <strain evidence="2">ChiGjej6B6-14162</strain>
    </source>
</reference>
<protein>
    <submittedName>
        <fullName evidence="2">Uncharacterized protein</fullName>
    </submittedName>
</protein>
<sequence>MNEFLKYLGVIVLLIGVAILAVPALTGGMTNSILLTGLALIIVGYLGHIALNKRFE</sequence>
<evidence type="ECO:0000313" key="3">
    <source>
        <dbReference type="Proteomes" id="UP000886740"/>
    </source>
</evidence>
<dbReference type="EMBL" id="DXEL01000079">
    <property type="protein sequence ID" value="HIX75653.1"/>
    <property type="molecule type" value="Genomic_DNA"/>
</dbReference>
<accession>A0A9D1X9Z9</accession>
<reference evidence="2" key="1">
    <citation type="journal article" date="2021" name="PeerJ">
        <title>Extensive microbial diversity within the chicken gut microbiome revealed by metagenomics and culture.</title>
        <authorList>
            <person name="Gilroy R."/>
            <person name="Ravi A."/>
            <person name="Getino M."/>
            <person name="Pursley I."/>
            <person name="Horton D.L."/>
            <person name="Alikhan N.F."/>
            <person name="Baker D."/>
            <person name="Gharbi K."/>
            <person name="Hall N."/>
            <person name="Watson M."/>
            <person name="Adriaenssens E.M."/>
            <person name="Foster-Nyarko E."/>
            <person name="Jarju S."/>
            <person name="Secka A."/>
            <person name="Antonio M."/>
            <person name="Oren A."/>
            <person name="Chaudhuri R.R."/>
            <person name="La Ragione R."/>
            <person name="Hildebrand F."/>
            <person name="Pallen M.J."/>
        </authorList>
    </citation>
    <scope>NUCLEOTIDE SEQUENCE</scope>
    <source>
        <strain evidence="2">ChiGjej6B6-14162</strain>
    </source>
</reference>
<comment type="caution">
    <text evidence="2">The sequence shown here is derived from an EMBL/GenBank/DDBJ whole genome shotgun (WGS) entry which is preliminary data.</text>
</comment>
<proteinExistence type="predicted"/>
<gene>
    <name evidence="2" type="ORF">H9977_11575</name>
</gene>
<dbReference type="AlphaFoldDB" id="A0A9D1X9Z9"/>
<dbReference type="Proteomes" id="UP000886740">
    <property type="component" value="Unassembled WGS sequence"/>
</dbReference>
<evidence type="ECO:0000313" key="2">
    <source>
        <dbReference type="EMBL" id="HIX75653.1"/>
    </source>
</evidence>
<name>A0A9D1X9Z9_9BACT</name>
<keyword evidence="1" id="KW-0472">Membrane</keyword>
<evidence type="ECO:0000256" key="1">
    <source>
        <dbReference type="SAM" id="Phobius"/>
    </source>
</evidence>